<dbReference type="PANTHER" id="PTHR47706">
    <property type="entry name" value="NMRA-LIKE FAMILY PROTEIN"/>
    <property type="match status" value="1"/>
</dbReference>
<name>A0A1G4J6P1_9SACH</name>
<dbReference type="AlphaFoldDB" id="A0A1G4J6P1"/>
<dbReference type="Gene3D" id="3.90.25.10">
    <property type="entry name" value="UDP-galactose 4-epimerase, domain 1"/>
    <property type="match status" value="1"/>
</dbReference>
<reference evidence="4 5" key="1">
    <citation type="submission" date="2016-03" db="EMBL/GenBank/DDBJ databases">
        <authorList>
            <person name="Devillers H."/>
        </authorList>
    </citation>
    <scope>NUCLEOTIDE SEQUENCE [LARGE SCALE GENOMIC DNA]</scope>
    <source>
        <strain evidence="4">CBS 10888</strain>
    </source>
</reference>
<dbReference type="InterPro" id="IPR051609">
    <property type="entry name" value="NmrA/Isoflavone_reductase-like"/>
</dbReference>
<dbReference type="Gene3D" id="3.40.50.720">
    <property type="entry name" value="NAD(P)-binding Rossmann-like Domain"/>
    <property type="match status" value="1"/>
</dbReference>
<evidence type="ECO:0000313" key="5">
    <source>
        <dbReference type="Proteomes" id="UP000190274"/>
    </source>
</evidence>
<dbReference type="PANTHER" id="PTHR47706:SF9">
    <property type="entry name" value="NMRA-LIKE DOMAIN-CONTAINING PROTEIN-RELATED"/>
    <property type="match status" value="1"/>
</dbReference>
<organism evidence="4 5">
    <name type="scientific">Lachancea dasiensis</name>
    <dbReference type="NCBI Taxonomy" id="1072105"/>
    <lineage>
        <taxon>Eukaryota</taxon>
        <taxon>Fungi</taxon>
        <taxon>Dikarya</taxon>
        <taxon>Ascomycota</taxon>
        <taxon>Saccharomycotina</taxon>
        <taxon>Saccharomycetes</taxon>
        <taxon>Saccharomycetales</taxon>
        <taxon>Saccharomycetaceae</taxon>
        <taxon>Lachancea</taxon>
    </lineage>
</organism>
<evidence type="ECO:0000256" key="2">
    <source>
        <dbReference type="ARBA" id="ARBA00023002"/>
    </source>
</evidence>
<evidence type="ECO:0000256" key="1">
    <source>
        <dbReference type="ARBA" id="ARBA00022857"/>
    </source>
</evidence>
<dbReference type="Pfam" id="PF05368">
    <property type="entry name" value="NmrA"/>
    <property type="match status" value="1"/>
</dbReference>
<evidence type="ECO:0000259" key="3">
    <source>
        <dbReference type="Pfam" id="PF05368"/>
    </source>
</evidence>
<dbReference type="EMBL" id="LT598454">
    <property type="protein sequence ID" value="SCU85243.1"/>
    <property type="molecule type" value="Genomic_DNA"/>
</dbReference>
<gene>
    <name evidence="4" type="ORF">LADA_0D06436G</name>
</gene>
<accession>A0A1G4J6P1</accession>
<dbReference type="GO" id="GO:0016491">
    <property type="term" value="F:oxidoreductase activity"/>
    <property type="evidence" value="ECO:0007669"/>
    <property type="project" value="UniProtKB-KW"/>
</dbReference>
<proteinExistence type="predicted"/>
<sequence length="318" mass="34111">MAFKKIVVAGSSGNLADHVLKALLDCTTPKFDVTVLTRSNSGKKVSVPGARVVPVNYGDKADLAAAVSGADAIMNLVSGKVGGVVDKQLLEAAKETGVRRIFPCWCGMDVLHPSAVALFTRPDGSPLAPVVSPVQDARKFLALAEENSTVSFTTLIPSLFIDAALEGRFGTIEPQNRKITLFDDGKHHVTGSSLPFIGACFVAVLQMDEEKTKNKRIRVAEVRTSLKEIAETFEKVTKLEFEKVPVSIESMLAKRQKALEEGQIIPAFYTSLMTAVFNGSGAGDIEDGLQFDGDGFLTLKRKSIEELVTEAVAKVDIA</sequence>
<evidence type="ECO:0000313" key="4">
    <source>
        <dbReference type="EMBL" id="SCU85243.1"/>
    </source>
</evidence>
<keyword evidence="5" id="KW-1185">Reference proteome</keyword>
<keyword evidence="2" id="KW-0560">Oxidoreductase</keyword>
<dbReference type="SUPFAM" id="SSF51735">
    <property type="entry name" value="NAD(P)-binding Rossmann-fold domains"/>
    <property type="match status" value="1"/>
</dbReference>
<dbReference type="OrthoDB" id="9974981at2759"/>
<dbReference type="InterPro" id="IPR008030">
    <property type="entry name" value="NmrA-like"/>
</dbReference>
<dbReference type="STRING" id="1266660.A0A1G4J6P1"/>
<dbReference type="InterPro" id="IPR036291">
    <property type="entry name" value="NAD(P)-bd_dom_sf"/>
</dbReference>
<keyword evidence="1" id="KW-0521">NADP</keyword>
<feature type="domain" description="NmrA-like" evidence="3">
    <location>
        <begin position="4"/>
        <end position="110"/>
    </location>
</feature>
<dbReference type="Proteomes" id="UP000190274">
    <property type="component" value="Chromosome D"/>
</dbReference>
<protein>
    <submittedName>
        <fullName evidence="4">LADA_0D06436g1_1</fullName>
    </submittedName>
</protein>